<reference evidence="3" key="1">
    <citation type="journal article" date="2023" name="Genome Biol. Evol.">
        <title>First Whole Genome Sequence and Flow Cytometry Genome Size Data for the Lichen-Forming Fungus Ramalina farinacea (Ascomycota).</title>
        <authorList>
            <person name="Llewellyn T."/>
            <person name="Mian S."/>
            <person name="Hill R."/>
            <person name="Leitch I.J."/>
            <person name="Gaya E."/>
        </authorList>
    </citation>
    <scope>NUCLEOTIDE SEQUENCE</scope>
    <source>
        <strain evidence="3">LIQ254RAFAR</strain>
    </source>
</reference>
<keyword evidence="2" id="KW-0812">Transmembrane</keyword>
<dbReference type="Proteomes" id="UP001161017">
    <property type="component" value="Unassembled WGS sequence"/>
</dbReference>
<organism evidence="3 4">
    <name type="scientific">Ramalina farinacea</name>
    <dbReference type="NCBI Taxonomy" id="258253"/>
    <lineage>
        <taxon>Eukaryota</taxon>
        <taxon>Fungi</taxon>
        <taxon>Dikarya</taxon>
        <taxon>Ascomycota</taxon>
        <taxon>Pezizomycotina</taxon>
        <taxon>Lecanoromycetes</taxon>
        <taxon>OSLEUM clade</taxon>
        <taxon>Lecanoromycetidae</taxon>
        <taxon>Lecanorales</taxon>
        <taxon>Lecanorineae</taxon>
        <taxon>Ramalinaceae</taxon>
        <taxon>Ramalina</taxon>
    </lineage>
</organism>
<dbReference type="EMBL" id="JAPUFD010000014">
    <property type="protein sequence ID" value="MDI1491386.1"/>
    <property type="molecule type" value="Genomic_DNA"/>
</dbReference>
<feature type="compositionally biased region" description="Pro residues" evidence="1">
    <location>
        <begin position="468"/>
        <end position="477"/>
    </location>
</feature>
<keyword evidence="4" id="KW-1185">Reference proteome</keyword>
<feature type="region of interest" description="Disordered" evidence="1">
    <location>
        <begin position="402"/>
        <end position="477"/>
    </location>
</feature>
<protein>
    <submittedName>
        <fullName evidence="3">Uncharacterized protein</fullName>
    </submittedName>
</protein>
<accession>A0AA43TTX1</accession>
<sequence>MCDNYFKYPYLPEYTIRLDLGYWIGTLFTNSNRISTEWINVPETVPLSDNTTTTDLPSGFLSVLTPFSDSSDPANIFTCSIDARWALGNQLGSPVGDLDAEYVQRAEILRTRSFAPDLPGFQYNFLPIKDGSWRRLQIDTDWLNTLTPLLDDSGTSGWTSLAALFTGMGLDNSTGMIVDWSDVSAPLESAIAAVVADGMSRLGYSLNGGSLTHFSDSLAQLQWDDSLSSQQGMLAGTYQFPAPDPGPATQLHWSVVISGYAYRADSAAYYLALSVLFLHAAMALCHVFYMVWKKICCSAWGSLTGLVVLAARSGTPQVANDATGSLENTSSGIERYRTMGTKVRIRNQPAPISPTTDQTLQGNIRMLFGEEIQAAGYEDLQTFSEVNTVIFIKDIALLSMSCSPPDSPPDSPSSSPAGSLSNSDSPPDSPSYSPAGSPSNSDSPPDSPSYSPAGSPSNSDSPAQSPSDSPPWSPPNE</sequence>
<feature type="transmembrane region" description="Helical" evidence="2">
    <location>
        <begin position="267"/>
        <end position="292"/>
    </location>
</feature>
<evidence type="ECO:0000256" key="2">
    <source>
        <dbReference type="SAM" id="Phobius"/>
    </source>
</evidence>
<evidence type="ECO:0000256" key="1">
    <source>
        <dbReference type="SAM" id="MobiDB-lite"/>
    </source>
</evidence>
<dbReference type="AlphaFoldDB" id="A0AA43TTX1"/>
<comment type="caution">
    <text evidence="3">The sequence shown here is derived from an EMBL/GenBank/DDBJ whole genome shotgun (WGS) entry which is preliminary data.</text>
</comment>
<gene>
    <name evidence="3" type="ORF">OHK93_002595</name>
</gene>
<keyword evidence="2" id="KW-1133">Transmembrane helix</keyword>
<name>A0AA43TTX1_9LECA</name>
<keyword evidence="2" id="KW-0472">Membrane</keyword>
<feature type="compositionally biased region" description="Low complexity" evidence="1">
    <location>
        <begin position="412"/>
        <end position="467"/>
    </location>
</feature>
<proteinExistence type="predicted"/>
<evidence type="ECO:0000313" key="4">
    <source>
        <dbReference type="Proteomes" id="UP001161017"/>
    </source>
</evidence>
<evidence type="ECO:0000313" key="3">
    <source>
        <dbReference type="EMBL" id="MDI1491386.1"/>
    </source>
</evidence>